<feature type="compositionally biased region" description="Low complexity" evidence="1">
    <location>
        <begin position="361"/>
        <end position="373"/>
    </location>
</feature>
<proteinExistence type="predicted"/>
<reference evidence="3 4" key="1">
    <citation type="submission" date="2019-07" db="EMBL/GenBank/DDBJ databases">
        <title>Whole genome shotgun sequence of Brevifollis gellanilyticus NBRC 108608.</title>
        <authorList>
            <person name="Hosoyama A."/>
            <person name="Uohara A."/>
            <person name="Ohji S."/>
            <person name="Ichikawa N."/>
        </authorList>
    </citation>
    <scope>NUCLEOTIDE SEQUENCE [LARGE SCALE GENOMIC DNA]</scope>
    <source>
        <strain evidence="3 4">NBRC 108608</strain>
    </source>
</reference>
<evidence type="ECO:0000313" key="4">
    <source>
        <dbReference type="Proteomes" id="UP000321577"/>
    </source>
</evidence>
<dbReference type="AlphaFoldDB" id="A0A512M9C6"/>
<evidence type="ECO:0000259" key="2">
    <source>
        <dbReference type="Pfam" id="PF13480"/>
    </source>
</evidence>
<dbReference type="Proteomes" id="UP000321577">
    <property type="component" value="Unassembled WGS sequence"/>
</dbReference>
<gene>
    <name evidence="3" type="ORF">BGE01nite_26230</name>
</gene>
<feature type="region of interest" description="Disordered" evidence="1">
    <location>
        <begin position="361"/>
        <end position="381"/>
    </location>
</feature>
<keyword evidence="4" id="KW-1185">Reference proteome</keyword>
<dbReference type="EMBL" id="BKAG01000016">
    <property type="protein sequence ID" value="GEP43332.1"/>
    <property type="molecule type" value="Genomic_DNA"/>
</dbReference>
<feature type="domain" description="BioF2-like acetyltransferase" evidence="2">
    <location>
        <begin position="182"/>
        <end position="323"/>
    </location>
</feature>
<sequence>MTLDIITTEAAFTALEPVWDRLLDSSATHSPFLAWDYVRLWWEHCGNEYRMQIGVVRDERAEVVGIAPFVIGADRGDSRQHLRHLGFMNGLGDVQGERMDILVPAGREAEITPLLASIISKTSGSWDVVRLNKVPEDSPNFPYLLEEMRRAGTTAGVLNQSECRCFDLPPTWDEYEKSKTGNFRRNVKRHWVQLFERHQAEVVRDMDLDERVKHFFALHSMHWPDGVSSFLRPPGNKIHEALIKKWIPEGKVIMPFILIKGQPAGSVYVFCHKNEMLIYQLGWDKQYISLSLGNNAVRAGVMEAIERGFTMADFLPGEYRYKREWSSYARFVSDLECFHRWHPRSVVFRILRAAKRRLAQAQADPVKPAAAENPEPEAESA</sequence>
<dbReference type="Gene3D" id="3.40.630.30">
    <property type="match status" value="1"/>
</dbReference>
<comment type="caution">
    <text evidence="3">The sequence shown here is derived from an EMBL/GenBank/DDBJ whole genome shotgun (WGS) entry which is preliminary data.</text>
</comment>
<dbReference type="OrthoDB" id="9795712at2"/>
<protein>
    <recommendedName>
        <fullName evidence="2">BioF2-like acetyltransferase domain-containing protein</fullName>
    </recommendedName>
</protein>
<dbReference type="Pfam" id="PF13480">
    <property type="entry name" value="Acetyltransf_6"/>
    <property type="match status" value="1"/>
</dbReference>
<dbReference type="InterPro" id="IPR016181">
    <property type="entry name" value="Acyl_CoA_acyltransferase"/>
</dbReference>
<accession>A0A512M9C6</accession>
<evidence type="ECO:0000313" key="3">
    <source>
        <dbReference type="EMBL" id="GEP43332.1"/>
    </source>
</evidence>
<dbReference type="InterPro" id="IPR038740">
    <property type="entry name" value="BioF2-like_GNAT_dom"/>
</dbReference>
<evidence type="ECO:0000256" key="1">
    <source>
        <dbReference type="SAM" id="MobiDB-lite"/>
    </source>
</evidence>
<name>A0A512M9C6_9BACT</name>
<dbReference type="SUPFAM" id="SSF55729">
    <property type="entry name" value="Acyl-CoA N-acyltransferases (Nat)"/>
    <property type="match status" value="1"/>
</dbReference>
<dbReference type="RefSeq" id="WP_146850910.1">
    <property type="nucleotide sequence ID" value="NZ_BKAG01000016.1"/>
</dbReference>
<organism evidence="3 4">
    <name type="scientific">Brevifollis gellanilyticus</name>
    <dbReference type="NCBI Taxonomy" id="748831"/>
    <lineage>
        <taxon>Bacteria</taxon>
        <taxon>Pseudomonadati</taxon>
        <taxon>Verrucomicrobiota</taxon>
        <taxon>Verrucomicrobiia</taxon>
        <taxon>Verrucomicrobiales</taxon>
        <taxon>Verrucomicrobiaceae</taxon>
    </lineage>
</organism>